<dbReference type="SUPFAM" id="SSF55785">
    <property type="entry name" value="PYP-like sensor domain (PAS domain)"/>
    <property type="match status" value="1"/>
</dbReference>
<reference evidence="5" key="1">
    <citation type="submission" date="2023-02" db="EMBL/GenBank/DDBJ databases">
        <authorList>
            <person name="Palmer J.M."/>
        </authorList>
    </citation>
    <scope>NUCLEOTIDE SEQUENCE</scope>
    <source>
        <strain evidence="5">FW57</strain>
    </source>
</reference>
<gene>
    <name evidence="5" type="ORF">NEMBOFW57_006225</name>
</gene>
<dbReference type="InterPro" id="IPR035965">
    <property type="entry name" value="PAS-like_dom_sf"/>
</dbReference>
<keyword evidence="2" id="KW-0902">Two-component regulatory system</keyword>
<dbReference type="SUPFAM" id="SSF47384">
    <property type="entry name" value="Homodimeric domain of signal transducing histidine kinase"/>
    <property type="match status" value="1"/>
</dbReference>
<dbReference type="PANTHER" id="PTHR45339">
    <property type="entry name" value="HYBRID SIGNAL TRANSDUCTION HISTIDINE KINASE J"/>
    <property type="match status" value="1"/>
</dbReference>
<dbReference type="CDD" id="cd00130">
    <property type="entry name" value="PAS"/>
    <property type="match status" value="1"/>
</dbReference>
<dbReference type="GO" id="GO:0000155">
    <property type="term" value="F:phosphorelay sensor kinase activity"/>
    <property type="evidence" value="ECO:0007669"/>
    <property type="project" value="InterPro"/>
</dbReference>
<evidence type="ECO:0000256" key="3">
    <source>
        <dbReference type="SAM" id="Phobius"/>
    </source>
</evidence>
<dbReference type="Gene3D" id="1.10.287.130">
    <property type="match status" value="1"/>
</dbReference>
<dbReference type="Pfam" id="PF00512">
    <property type="entry name" value="HisKA"/>
    <property type="match status" value="1"/>
</dbReference>
<keyword evidence="1" id="KW-0597">Phosphoprotein</keyword>
<evidence type="ECO:0000256" key="2">
    <source>
        <dbReference type="ARBA" id="ARBA00023012"/>
    </source>
</evidence>
<evidence type="ECO:0000256" key="1">
    <source>
        <dbReference type="ARBA" id="ARBA00022553"/>
    </source>
</evidence>
<keyword evidence="6" id="KW-1185">Reference proteome</keyword>
<dbReference type="NCBIfam" id="TIGR00229">
    <property type="entry name" value="sensory_box"/>
    <property type="match status" value="1"/>
</dbReference>
<dbReference type="SMART" id="SM00388">
    <property type="entry name" value="HisKA"/>
    <property type="match status" value="1"/>
</dbReference>
<feature type="transmembrane region" description="Helical" evidence="3">
    <location>
        <begin position="211"/>
        <end position="231"/>
    </location>
</feature>
<name>A0AAD4I2E9_9PEZI</name>
<dbReference type="Gene3D" id="3.30.450.20">
    <property type="entry name" value="PAS domain"/>
    <property type="match status" value="1"/>
</dbReference>
<proteinExistence type="predicted"/>
<sequence length="330" mass="37466">MVAVPTDEEFGIFVKTVKGYAIFLLDTEGHVARWNIGAEPLKGYKAEEIVGKHFFLFYGDEVESNKPQKGLEVSIHQGRMEAEDWRYRKDGSRFRYNAIITSIYKNRVHMGFGKVTRDLTEQKTAESHLIEAYEDSSMLKSVFLADMSHEIRTPMHRMLSACALLLDTPLTDDQRECSDMIDESSKAQEAGLPFYGYVILSSILRNTRKRYVFANLFWALMVAIVVVYIMIATTRIRNIVGNDSDSGLQYTNRSHVAYFLLIVSTKNSLNQTGWFLMRSTEVRLALLAIVGTMRAVTYSFQVSAQSATSVGGQIYRFCCMMEGLFPVILV</sequence>
<evidence type="ECO:0000259" key="4">
    <source>
        <dbReference type="PROSITE" id="PS50112"/>
    </source>
</evidence>
<dbReference type="InterPro" id="IPR000014">
    <property type="entry name" value="PAS"/>
</dbReference>
<dbReference type="Pfam" id="PF13426">
    <property type="entry name" value="PAS_9"/>
    <property type="match status" value="1"/>
</dbReference>
<dbReference type="PANTHER" id="PTHR45339:SF1">
    <property type="entry name" value="HYBRID SIGNAL TRANSDUCTION HISTIDINE KINASE J"/>
    <property type="match status" value="1"/>
</dbReference>
<dbReference type="InterPro" id="IPR003661">
    <property type="entry name" value="HisK_dim/P_dom"/>
</dbReference>
<evidence type="ECO:0000313" key="5">
    <source>
        <dbReference type="EMBL" id="KAG7289848.1"/>
    </source>
</evidence>
<keyword evidence="3" id="KW-1133">Transmembrane helix</keyword>
<dbReference type="Proteomes" id="UP001197093">
    <property type="component" value="Unassembled WGS sequence"/>
</dbReference>
<keyword evidence="3" id="KW-0812">Transmembrane</keyword>
<dbReference type="EMBL" id="JAHCVI010000002">
    <property type="protein sequence ID" value="KAG7289848.1"/>
    <property type="molecule type" value="Genomic_DNA"/>
</dbReference>
<dbReference type="CDD" id="cd00082">
    <property type="entry name" value="HisKA"/>
    <property type="match status" value="1"/>
</dbReference>
<comment type="caution">
    <text evidence="5">The sequence shown here is derived from an EMBL/GenBank/DDBJ whole genome shotgun (WGS) entry which is preliminary data.</text>
</comment>
<organism evidence="5 6">
    <name type="scientific">Staphylotrichum longicolle</name>
    <dbReference type="NCBI Taxonomy" id="669026"/>
    <lineage>
        <taxon>Eukaryota</taxon>
        <taxon>Fungi</taxon>
        <taxon>Dikarya</taxon>
        <taxon>Ascomycota</taxon>
        <taxon>Pezizomycotina</taxon>
        <taxon>Sordariomycetes</taxon>
        <taxon>Sordariomycetidae</taxon>
        <taxon>Sordariales</taxon>
        <taxon>Chaetomiaceae</taxon>
        <taxon>Staphylotrichum</taxon>
    </lineage>
</organism>
<accession>A0AAD4I2E9</accession>
<feature type="domain" description="PAS" evidence="4">
    <location>
        <begin position="22"/>
        <end position="78"/>
    </location>
</feature>
<dbReference type="InterPro" id="IPR036097">
    <property type="entry name" value="HisK_dim/P_sf"/>
</dbReference>
<evidence type="ECO:0000313" key="6">
    <source>
        <dbReference type="Proteomes" id="UP001197093"/>
    </source>
</evidence>
<dbReference type="AlphaFoldDB" id="A0AAD4I2E9"/>
<protein>
    <recommendedName>
        <fullName evidence="4">PAS domain-containing protein</fullName>
    </recommendedName>
</protein>
<dbReference type="PROSITE" id="PS50112">
    <property type="entry name" value="PAS"/>
    <property type="match status" value="1"/>
</dbReference>
<keyword evidence="3" id="KW-0472">Membrane</keyword>